<proteinExistence type="predicted"/>
<evidence type="ECO:0000313" key="2">
    <source>
        <dbReference type="Proteomes" id="UP001202943"/>
    </source>
</evidence>
<dbReference type="EMBL" id="JAMHFX010000100">
    <property type="protein sequence ID" value="MCO1619890.1"/>
    <property type="molecule type" value="Genomic_DNA"/>
</dbReference>
<reference evidence="1" key="2">
    <citation type="submission" date="2023-08" db="EMBL/GenBank/DDBJ databases">
        <title>Isolation, Identification, Denitrification Characteristics of A Highly Efficient Aerobic Denitrifying Bacterial Strain DS2.</title>
        <authorList>
            <person name="Wang H."/>
        </authorList>
    </citation>
    <scope>NUCLEOTIDE SEQUENCE</scope>
    <source>
        <strain evidence="1">DS2</strain>
    </source>
</reference>
<sequence>MKVARHPHTQQPVTIPDYRKEFGAPYEKGIKNERPAATCPACKQELFIKGETNPNATMAFCHFPAKGGEQKPFCPIKVGGSHKYKVLCPVDEDPKRTKQLRDNFFTNWKIHWVKFMHHVGYVDINDFIQALKVADKEHVWRYRQLQEHEVIIVLMLISDFKPVIGKTKVWRKNWIRFWFESQVKTFQEFWNLSDEKKTIIRAEYNVPTGLKRISPDHLCKYKDINVSEDYLLNRQPGDDVVHPVVANAMKRNFKV</sequence>
<accession>A0AAW5HD63</accession>
<dbReference type="AlphaFoldDB" id="A0AAW5HD63"/>
<comment type="caution">
    <text evidence="1">The sequence shown here is derived from an EMBL/GenBank/DDBJ whole genome shotgun (WGS) entry which is preliminary data.</text>
</comment>
<reference evidence="1" key="1">
    <citation type="submission" date="2022-05" db="EMBL/GenBank/DDBJ databases">
        <authorList>
            <person name="Yi M."/>
        </authorList>
    </citation>
    <scope>NUCLEOTIDE SEQUENCE</scope>
    <source>
        <strain evidence="1">DS2</strain>
    </source>
</reference>
<dbReference type="RefSeq" id="WP_252458770.1">
    <property type="nucleotide sequence ID" value="NZ_JAMHFX010000100.1"/>
</dbReference>
<evidence type="ECO:0000313" key="1">
    <source>
        <dbReference type="EMBL" id="MCO1619890.1"/>
    </source>
</evidence>
<protein>
    <submittedName>
        <fullName evidence="1">Uncharacterized protein</fullName>
    </submittedName>
</protein>
<organism evidence="1 2">
    <name type="scientific">Pseudomonas putida</name>
    <name type="common">Arthrobacter siderocapsulatus</name>
    <dbReference type="NCBI Taxonomy" id="303"/>
    <lineage>
        <taxon>Bacteria</taxon>
        <taxon>Pseudomonadati</taxon>
        <taxon>Pseudomonadota</taxon>
        <taxon>Gammaproteobacteria</taxon>
        <taxon>Pseudomonadales</taxon>
        <taxon>Pseudomonadaceae</taxon>
        <taxon>Pseudomonas</taxon>
    </lineage>
</organism>
<gene>
    <name evidence="1" type="ORF">M8C81_04700</name>
</gene>
<name>A0AAW5HD63_PSEPU</name>
<dbReference type="Proteomes" id="UP001202943">
    <property type="component" value="Unassembled WGS sequence"/>
</dbReference>